<reference evidence="5 6" key="1">
    <citation type="submission" date="2016-11" db="EMBL/GenBank/DDBJ databases">
        <authorList>
            <person name="Jaros S."/>
            <person name="Januszkiewicz K."/>
            <person name="Wedrychowicz H."/>
        </authorList>
    </citation>
    <scope>NUCLEOTIDE SEQUENCE [LARGE SCALE GENOMIC DNA]</scope>
    <source>
        <strain evidence="5 6">DSM 13106</strain>
    </source>
</reference>
<dbReference type="InterPro" id="IPR011051">
    <property type="entry name" value="RmlC_Cupin_sf"/>
</dbReference>
<dbReference type="SMART" id="SM00342">
    <property type="entry name" value="HTH_ARAC"/>
    <property type="match status" value="1"/>
</dbReference>
<feature type="domain" description="HTH araC/xylS-type" evidence="4">
    <location>
        <begin position="176"/>
        <end position="274"/>
    </location>
</feature>
<dbReference type="SUPFAM" id="SSF51011">
    <property type="entry name" value="Glycosyl hydrolase domain"/>
    <property type="match status" value="1"/>
</dbReference>
<dbReference type="Pfam" id="PF12833">
    <property type="entry name" value="HTH_18"/>
    <property type="match status" value="1"/>
</dbReference>
<dbReference type="SUPFAM" id="SSF51182">
    <property type="entry name" value="RmlC-like cupins"/>
    <property type="match status" value="1"/>
</dbReference>
<dbReference type="SUPFAM" id="SSF46689">
    <property type="entry name" value="Homeodomain-like"/>
    <property type="match status" value="1"/>
</dbReference>
<dbReference type="PROSITE" id="PS01124">
    <property type="entry name" value="HTH_ARAC_FAMILY_2"/>
    <property type="match status" value="1"/>
</dbReference>
<dbReference type="RefSeq" id="WP_072745186.1">
    <property type="nucleotide sequence ID" value="NZ_FQXR01000017.1"/>
</dbReference>
<evidence type="ECO:0000259" key="4">
    <source>
        <dbReference type="PROSITE" id="PS01124"/>
    </source>
</evidence>
<evidence type="ECO:0000313" key="6">
    <source>
        <dbReference type="Proteomes" id="UP000184389"/>
    </source>
</evidence>
<dbReference type="PANTHER" id="PTHR43280:SF34">
    <property type="entry name" value="ARAC-FAMILY TRANSCRIPTIONAL REGULATOR"/>
    <property type="match status" value="1"/>
</dbReference>
<dbReference type="InterPro" id="IPR018060">
    <property type="entry name" value="HTH_AraC"/>
</dbReference>
<dbReference type="InterPro" id="IPR014710">
    <property type="entry name" value="RmlC-like_jellyroll"/>
</dbReference>
<keyword evidence="6" id="KW-1185">Reference proteome</keyword>
<evidence type="ECO:0000256" key="2">
    <source>
        <dbReference type="ARBA" id="ARBA00023125"/>
    </source>
</evidence>
<evidence type="ECO:0000256" key="1">
    <source>
        <dbReference type="ARBA" id="ARBA00023015"/>
    </source>
</evidence>
<dbReference type="GO" id="GO:0043565">
    <property type="term" value="F:sequence-specific DNA binding"/>
    <property type="evidence" value="ECO:0007669"/>
    <property type="project" value="InterPro"/>
</dbReference>
<dbReference type="AlphaFoldDB" id="A0A1M5YYK3"/>
<dbReference type="Gene3D" id="2.60.40.1500">
    <property type="entry name" value="Glycosyl hydrolase domain, family 39"/>
    <property type="match status" value="1"/>
</dbReference>
<dbReference type="STRING" id="1123281.SAMN02745180_02562"/>
<keyword evidence="2 5" id="KW-0238">DNA-binding</keyword>
<name>A0A1M5YYK3_9FIRM</name>
<keyword evidence="3" id="KW-0804">Transcription</keyword>
<dbReference type="EMBL" id="FQXR01000017">
    <property type="protein sequence ID" value="SHI17106.1"/>
    <property type="molecule type" value="Genomic_DNA"/>
</dbReference>
<organism evidence="5 6">
    <name type="scientific">Sporanaerobacter acetigenes DSM 13106</name>
    <dbReference type="NCBI Taxonomy" id="1123281"/>
    <lineage>
        <taxon>Bacteria</taxon>
        <taxon>Bacillati</taxon>
        <taxon>Bacillota</taxon>
        <taxon>Tissierellia</taxon>
        <taxon>Tissierellales</taxon>
        <taxon>Sporanaerobacteraceae</taxon>
        <taxon>Sporanaerobacter</taxon>
    </lineage>
</organism>
<dbReference type="Gene3D" id="3.20.20.80">
    <property type="entry name" value="Glycosidases"/>
    <property type="match status" value="1"/>
</dbReference>
<dbReference type="OrthoDB" id="9776971at2"/>
<dbReference type="Pfam" id="PF02311">
    <property type="entry name" value="AraC_binding"/>
    <property type="match status" value="1"/>
</dbReference>
<dbReference type="PROSITE" id="PS00041">
    <property type="entry name" value="HTH_ARAC_FAMILY_1"/>
    <property type="match status" value="1"/>
</dbReference>
<evidence type="ECO:0000256" key="3">
    <source>
        <dbReference type="ARBA" id="ARBA00023163"/>
    </source>
</evidence>
<dbReference type="InterPro" id="IPR018062">
    <property type="entry name" value="HTH_AraC-typ_CS"/>
</dbReference>
<dbReference type="Proteomes" id="UP000184389">
    <property type="component" value="Unassembled WGS sequence"/>
</dbReference>
<dbReference type="InterPro" id="IPR009057">
    <property type="entry name" value="Homeodomain-like_sf"/>
</dbReference>
<proteinExistence type="predicted"/>
<dbReference type="InterPro" id="IPR003313">
    <property type="entry name" value="AraC-bd"/>
</dbReference>
<gene>
    <name evidence="5" type="ORF">SAMN02745180_02562</name>
</gene>
<evidence type="ECO:0000313" key="5">
    <source>
        <dbReference type="EMBL" id="SHI17106.1"/>
    </source>
</evidence>
<dbReference type="Gene3D" id="2.60.120.10">
    <property type="entry name" value="Jelly Rolls"/>
    <property type="match status" value="1"/>
</dbReference>
<dbReference type="GO" id="GO:0003700">
    <property type="term" value="F:DNA-binding transcription factor activity"/>
    <property type="evidence" value="ECO:0007669"/>
    <property type="project" value="InterPro"/>
</dbReference>
<protein>
    <submittedName>
        <fullName evidence="5">AraC-type DNA-binding protein</fullName>
    </submittedName>
</protein>
<accession>A0A1M5YYK3</accession>
<sequence length="693" mass="82769">MRKEYIEYIAGLPINIAFANIMEYPIHWHDSIEILFVLKGTIDLKMETEIYTVEEREIEIVNSNEVHSIKSKDKDNRVLIFNIDPNFFEKYYEDAKDVFFYTNSSIEGIQEEENYYILRKYLSILLCEIVQKHDDYEDILEENLLDMMFHLLNNFHYLFYEEESLREDEVQLERYHRIVKYISNNYMNKVSLQDIAKKEFLSSQYLSYKIKNTFGRNFNDFLNLIRVEESTKLLLDTDKTISEISEEVGFSHVRYYNKHFKTNYKLTPMQYRKKYKMDSEKLEKMKKINFYDLEEALSIVSHYLEDYDRFNYESKTIRLDIDLSEEVEPWDIETNNIIDLGQAKNLLKEENKRLIEEIQEDIGFKYALLHDIFEECLDAYLKDKSGLINWREIERGISFLMKEELVPIIDIGMKYSGEEMSFVLEEFFDYFMNFYGEDIVCSWRYFVPSDNSEEYIKKLEEVLGEKWGKDMIIESGAIKTFRDFNTVYDTSYMIPYIVYNLIEKDNLNVFKAIDEVNYRVKMDNEIFFGDSGLVTNNYIKKSSYYTCFLLSQLGNNLVSKGEEYIVTEKDGDYQILLFSHSENLDFIPTYEEAFLNRGLKNTIERKFSINIKNMEDDYKIIKYYINNKWGCAYDKWNSIGRPKRVDEEELEILKDSSKPKILLSYGKKSAVHNIVATVEEYGGTLIILKKVHK</sequence>
<dbReference type="Gene3D" id="1.10.10.60">
    <property type="entry name" value="Homeodomain-like"/>
    <property type="match status" value="2"/>
</dbReference>
<keyword evidence="1" id="KW-0805">Transcription regulation</keyword>
<dbReference type="PANTHER" id="PTHR43280">
    <property type="entry name" value="ARAC-FAMILY TRANSCRIPTIONAL REGULATOR"/>
    <property type="match status" value="1"/>
</dbReference>